<dbReference type="RefSeq" id="WP_094244370.1">
    <property type="nucleotide sequence ID" value="NZ_CP017703.1"/>
</dbReference>
<keyword evidence="3" id="KW-0378">Hydrolase</keyword>
<evidence type="ECO:0000256" key="4">
    <source>
        <dbReference type="ARBA" id="ARBA00047720"/>
    </source>
</evidence>
<feature type="domain" description="Amidohydrolase-related" evidence="5">
    <location>
        <begin position="77"/>
        <end position="361"/>
    </location>
</feature>
<dbReference type="Proteomes" id="UP000214606">
    <property type="component" value="Chromosome"/>
</dbReference>
<accession>A0A223E1B6</accession>
<evidence type="ECO:0000256" key="1">
    <source>
        <dbReference type="ARBA" id="ARBA00006773"/>
    </source>
</evidence>
<organism evidence="7 8">
    <name type="scientific">Aeribacillus pallidus</name>
    <dbReference type="NCBI Taxonomy" id="33936"/>
    <lineage>
        <taxon>Bacteria</taxon>
        <taxon>Bacillati</taxon>
        <taxon>Bacillota</taxon>
        <taxon>Bacilli</taxon>
        <taxon>Bacillales</taxon>
        <taxon>Bacillaceae</taxon>
        <taxon>Aeribacillus</taxon>
    </lineage>
</organism>
<dbReference type="AlphaFoldDB" id="A0A223E1B6"/>
<dbReference type="InterPro" id="IPR011059">
    <property type="entry name" value="Metal-dep_hydrolase_composite"/>
</dbReference>
<dbReference type="PANTHER" id="PTHR11113:SF6">
    <property type="entry name" value="ADENINE DEAMINASE YERA-RELATED"/>
    <property type="match status" value="1"/>
</dbReference>
<dbReference type="Gene3D" id="3.20.20.140">
    <property type="entry name" value="Metal-dependent hydrolases"/>
    <property type="match status" value="1"/>
</dbReference>
<dbReference type="PANTHER" id="PTHR11113">
    <property type="entry name" value="N-ACETYLGLUCOSAMINE-6-PHOSPHATE DEACETYLASE"/>
    <property type="match status" value="1"/>
</dbReference>
<evidence type="ECO:0000259" key="6">
    <source>
        <dbReference type="Pfam" id="PF13382"/>
    </source>
</evidence>
<dbReference type="SUPFAM" id="SSF51338">
    <property type="entry name" value="Composite domain of metallo-dependent hydrolases"/>
    <property type="match status" value="1"/>
</dbReference>
<dbReference type="Gene3D" id="2.30.40.10">
    <property type="entry name" value="Urease, subunit C, domain 1"/>
    <property type="match status" value="1"/>
</dbReference>
<sequence length="579" mass="66388">MRSGAFWKAHEIREHIDVVSNRLAPTLWLKNAVFLHPYLNQWVKSNIWIYKDRIIYVGNEEPEKTANTEIFDCKGLYLVPGYIEPHAHPFQLYNPHSLAQHVSQTGTTTLICDNLFLLLQFPKKKAFSFVEDMQSSPVQFFWWARYDLQTECREEDQLIPPDVVKQWIEHPAVIQGGELTGWPKLLLGDDLFLHWIHETKKVGKRVEGHFPGASRKTLTKMKLFGVDSDHESISGEEVYNRLLCGYSVPLRYSSIRPDLPKLLEELLAFGVNRFDEMFFTTDGSTPAFYENGMINQTIQIALEAGIPEFEAYKMATYNVARYYMLDSKLGVIGPGRLASINFLEAKNNPNPVAVLAKGKWIHKDGQVFDHFPQADWNKYEVAPLEIDWDLTMDDLQFSMPMGLKMRNTVIIEPYSITIDNFVDELPLDHDESFLAVIDKKGKWRINTMLKGFTKGIKGFASTYSTTGDVVLIGKNKQDMMHAFSRLKEIGGGIVLTENGQVIYEMPLNINGAASSKEFKEVIKEENGLVQIMREKGYKFLDPIHSLLFLSSTHLPYIRITQEGIYDVMKKTILFPTIIR</sequence>
<evidence type="ECO:0000259" key="5">
    <source>
        <dbReference type="Pfam" id="PF01979"/>
    </source>
</evidence>
<evidence type="ECO:0000313" key="7">
    <source>
        <dbReference type="EMBL" id="ASS88991.1"/>
    </source>
</evidence>
<evidence type="ECO:0000256" key="2">
    <source>
        <dbReference type="ARBA" id="ARBA00012782"/>
    </source>
</evidence>
<dbReference type="Pfam" id="PF13382">
    <property type="entry name" value="Adenine_deam_C"/>
    <property type="match status" value="1"/>
</dbReference>
<dbReference type="InterPro" id="IPR026912">
    <property type="entry name" value="Adenine_deam_C"/>
</dbReference>
<feature type="domain" description="Adenine deaminase C-terminal" evidence="6">
    <location>
        <begin position="425"/>
        <end position="570"/>
    </location>
</feature>
<dbReference type="SUPFAM" id="SSF51556">
    <property type="entry name" value="Metallo-dependent hydrolases"/>
    <property type="match status" value="1"/>
</dbReference>
<evidence type="ECO:0000313" key="8">
    <source>
        <dbReference type="Proteomes" id="UP000214606"/>
    </source>
</evidence>
<dbReference type="EMBL" id="CP017703">
    <property type="protein sequence ID" value="ASS88991.1"/>
    <property type="molecule type" value="Genomic_DNA"/>
</dbReference>
<dbReference type="KEGG" id="apak:AP3564_00795"/>
<protein>
    <recommendedName>
        <fullName evidence="2">adenine deaminase</fullName>
        <ecNumber evidence="2">3.5.4.2</ecNumber>
    </recommendedName>
</protein>
<reference evidence="7 8" key="1">
    <citation type="submission" date="2016-10" db="EMBL/GenBank/DDBJ databases">
        <title>The whole genome sequencing and assembly of Aeribacillus pallidus KCTC3564 strain.</title>
        <authorList>
            <person name="Lee Y.-J."/>
            <person name="Park M.-K."/>
            <person name="Yi H."/>
            <person name="Bahn Y.-S."/>
            <person name="Kim J.F."/>
            <person name="Lee D.-W."/>
        </authorList>
    </citation>
    <scope>NUCLEOTIDE SEQUENCE [LARGE SCALE GENOMIC DNA]</scope>
    <source>
        <strain evidence="7 8">KCTC3564</strain>
    </source>
</reference>
<gene>
    <name evidence="7" type="ORF">AP3564_00795</name>
</gene>
<dbReference type="Pfam" id="PF01979">
    <property type="entry name" value="Amidohydro_1"/>
    <property type="match status" value="1"/>
</dbReference>
<dbReference type="InterPro" id="IPR032466">
    <property type="entry name" value="Metal_Hydrolase"/>
</dbReference>
<name>A0A223E1B6_9BACI</name>
<comment type="similarity">
    <text evidence="1">Belongs to the metallo-dependent hydrolases superfamily. Adenine deaminase family.</text>
</comment>
<dbReference type="GO" id="GO:0000034">
    <property type="term" value="F:adenine deaminase activity"/>
    <property type="evidence" value="ECO:0007669"/>
    <property type="project" value="UniProtKB-EC"/>
</dbReference>
<comment type="catalytic activity">
    <reaction evidence="4">
        <text>adenine + H2O + H(+) = hypoxanthine + NH4(+)</text>
        <dbReference type="Rhea" id="RHEA:23688"/>
        <dbReference type="ChEBI" id="CHEBI:15377"/>
        <dbReference type="ChEBI" id="CHEBI:15378"/>
        <dbReference type="ChEBI" id="CHEBI:16708"/>
        <dbReference type="ChEBI" id="CHEBI:17368"/>
        <dbReference type="ChEBI" id="CHEBI:28938"/>
        <dbReference type="EC" id="3.5.4.2"/>
    </reaction>
</comment>
<evidence type="ECO:0000256" key="3">
    <source>
        <dbReference type="ARBA" id="ARBA00022801"/>
    </source>
</evidence>
<dbReference type="EC" id="3.5.4.2" evidence="2"/>
<proteinExistence type="inferred from homology"/>
<dbReference type="InterPro" id="IPR006680">
    <property type="entry name" value="Amidohydro-rel"/>
</dbReference>